<dbReference type="Gene3D" id="1.20.1250.20">
    <property type="entry name" value="MFS general substrate transporter like domains"/>
    <property type="match status" value="1"/>
</dbReference>
<name>A0AAD9MEU9_9PEZI</name>
<dbReference type="GO" id="GO:0022857">
    <property type="term" value="F:transmembrane transporter activity"/>
    <property type="evidence" value="ECO:0007669"/>
    <property type="project" value="InterPro"/>
</dbReference>
<feature type="region of interest" description="Disordered" evidence="5">
    <location>
        <begin position="285"/>
        <end position="317"/>
    </location>
</feature>
<dbReference type="Proteomes" id="UP001217918">
    <property type="component" value="Unassembled WGS sequence"/>
</dbReference>
<keyword evidence="4 6" id="KW-0472">Membrane</keyword>
<reference evidence="8" key="1">
    <citation type="journal article" date="2023" name="Mol. Plant Microbe Interact.">
        <title>Elucidating the Obligate Nature and Biological Capacity of an Invasive Fungal Corn Pathogen.</title>
        <authorList>
            <person name="MacCready J.S."/>
            <person name="Roggenkamp E.M."/>
            <person name="Gdanetz K."/>
            <person name="Chilvers M.I."/>
        </authorList>
    </citation>
    <scope>NUCLEOTIDE SEQUENCE</scope>
    <source>
        <strain evidence="8">PM02</strain>
    </source>
</reference>
<dbReference type="PROSITE" id="PS50850">
    <property type="entry name" value="MFS"/>
    <property type="match status" value="1"/>
</dbReference>
<dbReference type="PANTHER" id="PTHR23502:SF29">
    <property type="entry name" value="TRANSPORTER, PUTATIVE (AFU_ORTHOLOGUE AFUA_6G06680)-RELATED"/>
    <property type="match status" value="1"/>
</dbReference>
<evidence type="ECO:0000313" key="9">
    <source>
        <dbReference type="Proteomes" id="UP001217918"/>
    </source>
</evidence>
<dbReference type="AlphaFoldDB" id="A0AAD9MEU9"/>
<keyword evidence="2 6" id="KW-0812">Transmembrane</keyword>
<gene>
    <name evidence="8" type="ORF">P8C59_006747</name>
</gene>
<comment type="subcellular location">
    <subcellularLocation>
        <location evidence="1">Membrane</location>
        <topology evidence="1">Multi-pass membrane protein</topology>
    </subcellularLocation>
</comment>
<feature type="transmembrane region" description="Helical" evidence="6">
    <location>
        <begin position="197"/>
        <end position="218"/>
    </location>
</feature>
<evidence type="ECO:0000256" key="3">
    <source>
        <dbReference type="ARBA" id="ARBA00022989"/>
    </source>
</evidence>
<feature type="domain" description="Major facilitator superfamily (MFS) profile" evidence="7">
    <location>
        <begin position="71"/>
        <end position="572"/>
    </location>
</feature>
<keyword evidence="3 6" id="KW-1133">Transmembrane helix</keyword>
<dbReference type="PANTHER" id="PTHR23502">
    <property type="entry name" value="MAJOR FACILITATOR SUPERFAMILY"/>
    <property type="match status" value="1"/>
</dbReference>
<protein>
    <recommendedName>
        <fullName evidence="7">Major facilitator superfamily (MFS) profile domain-containing protein</fullName>
    </recommendedName>
</protein>
<dbReference type="InterPro" id="IPR020846">
    <property type="entry name" value="MFS_dom"/>
</dbReference>
<evidence type="ECO:0000256" key="5">
    <source>
        <dbReference type="SAM" id="MobiDB-lite"/>
    </source>
</evidence>
<keyword evidence="9" id="KW-1185">Reference proteome</keyword>
<dbReference type="GO" id="GO:0005886">
    <property type="term" value="C:plasma membrane"/>
    <property type="evidence" value="ECO:0007669"/>
    <property type="project" value="TreeGrafter"/>
</dbReference>
<evidence type="ECO:0000259" key="7">
    <source>
        <dbReference type="PROSITE" id="PS50850"/>
    </source>
</evidence>
<feature type="transmembrane region" description="Helical" evidence="6">
    <location>
        <begin position="350"/>
        <end position="377"/>
    </location>
</feature>
<feature type="transmembrane region" description="Helical" evidence="6">
    <location>
        <begin position="499"/>
        <end position="518"/>
    </location>
</feature>
<dbReference type="InterPro" id="IPR036259">
    <property type="entry name" value="MFS_trans_sf"/>
</dbReference>
<feature type="transmembrane region" description="Helical" evidence="6">
    <location>
        <begin position="389"/>
        <end position="410"/>
    </location>
</feature>
<dbReference type="Pfam" id="PF07690">
    <property type="entry name" value="MFS_1"/>
    <property type="match status" value="1"/>
</dbReference>
<feature type="transmembrane region" description="Helical" evidence="6">
    <location>
        <begin position="138"/>
        <end position="157"/>
    </location>
</feature>
<organism evidence="8 9">
    <name type="scientific">Phyllachora maydis</name>
    <dbReference type="NCBI Taxonomy" id="1825666"/>
    <lineage>
        <taxon>Eukaryota</taxon>
        <taxon>Fungi</taxon>
        <taxon>Dikarya</taxon>
        <taxon>Ascomycota</taxon>
        <taxon>Pezizomycotina</taxon>
        <taxon>Sordariomycetes</taxon>
        <taxon>Sordariomycetidae</taxon>
        <taxon>Phyllachorales</taxon>
        <taxon>Phyllachoraceae</taxon>
        <taxon>Phyllachora</taxon>
    </lineage>
</organism>
<feature type="transmembrane region" description="Helical" evidence="6">
    <location>
        <begin position="530"/>
        <end position="552"/>
    </location>
</feature>
<evidence type="ECO:0000256" key="4">
    <source>
        <dbReference type="ARBA" id="ARBA00023136"/>
    </source>
</evidence>
<comment type="caution">
    <text evidence="8">The sequence shown here is derived from an EMBL/GenBank/DDBJ whole genome shotgun (WGS) entry which is preliminary data.</text>
</comment>
<feature type="transmembrane region" description="Helical" evidence="6">
    <location>
        <begin position="224"/>
        <end position="246"/>
    </location>
</feature>
<feature type="transmembrane region" description="Helical" evidence="6">
    <location>
        <begin position="110"/>
        <end position="126"/>
    </location>
</feature>
<evidence type="ECO:0000256" key="2">
    <source>
        <dbReference type="ARBA" id="ARBA00022692"/>
    </source>
</evidence>
<evidence type="ECO:0000256" key="6">
    <source>
        <dbReference type="SAM" id="Phobius"/>
    </source>
</evidence>
<sequence>MGLGILEDRHLDQVPGTSQYFDDPQRPQFAPDGVTGLKCDTSGPVPVILVPQPSDDPNDPLNWPLWKRDLITIILSLTAIFVTSLGSILAANTVTLSLWFEMEFTKIAELTGYFLLGTGVSSIFWVPSSRILGKRHTFVFGTLIVIVSSAWGGASGRSYTSMLWARIFQGVGTAPFEALVNAAVGDMYCVHHRGLRMAFTNLAVFGGAFFTPVVVGRITHALGWWWTFYLVAIFCAVSLPLIYFLCPETCYPRDAALSLDMVAQVHRFDDDGPGPLRSVRSADLEAKPKQSGVPTSNATPQNGAVSPRTPGPVPPRNSLRHDVALFNGRKTDENFLKLLLRPFPLFLQPAFLWACFVQGTLIGWTVFIGVIMGSFFLGYPLWWDEVRSGYAYVSAFIGAVIGFIVAGALADWSARALTRLNKGVYEPEFRLVLILPQLVLGCVGLYGFGITADGLLKNKYHYTVPLTFFALVVAAMVIGAVASSLYLVDAYRDLVIEGFTTQIIFKNLFSFALTFKAYDWLIINQTHATPIFNVLGTVQLFVCLSSIPLYMYGKRVRSYFHRHDILALFKVR</sequence>
<feature type="compositionally biased region" description="Polar residues" evidence="5">
    <location>
        <begin position="292"/>
        <end position="304"/>
    </location>
</feature>
<dbReference type="EMBL" id="JAQQPM010000006">
    <property type="protein sequence ID" value="KAK2072390.1"/>
    <property type="molecule type" value="Genomic_DNA"/>
</dbReference>
<evidence type="ECO:0000256" key="1">
    <source>
        <dbReference type="ARBA" id="ARBA00004141"/>
    </source>
</evidence>
<feature type="transmembrane region" description="Helical" evidence="6">
    <location>
        <begin position="462"/>
        <end position="487"/>
    </location>
</feature>
<evidence type="ECO:0000313" key="8">
    <source>
        <dbReference type="EMBL" id="KAK2072390.1"/>
    </source>
</evidence>
<proteinExistence type="predicted"/>
<feature type="transmembrane region" description="Helical" evidence="6">
    <location>
        <begin position="70"/>
        <end position="90"/>
    </location>
</feature>
<dbReference type="SUPFAM" id="SSF103473">
    <property type="entry name" value="MFS general substrate transporter"/>
    <property type="match status" value="1"/>
</dbReference>
<dbReference type="InterPro" id="IPR011701">
    <property type="entry name" value="MFS"/>
</dbReference>
<accession>A0AAD9MEU9</accession>
<feature type="transmembrane region" description="Helical" evidence="6">
    <location>
        <begin position="163"/>
        <end position="185"/>
    </location>
</feature>
<feature type="transmembrane region" description="Helical" evidence="6">
    <location>
        <begin position="431"/>
        <end position="450"/>
    </location>
</feature>